<proteinExistence type="inferred from homology"/>
<reference evidence="14" key="1">
    <citation type="submission" date="2021-01" db="EMBL/GenBank/DDBJ databases">
        <authorList>
            <person name="Corre E."/>
            <person name="Pelletier E."/>
            <person name="Niang G."/>
            <person name="Scheremetjew M."/>
            <person name="Finn R."/>
            <person name="Kale V."/>
            <person name="Holt S."/>
            <person name="Cochrane G."/>
            <person name="Meng A."/>
            <person name="Brown T."/>
            <person name="Cohen L."/>
        </authorList>
    </citation>
    <scope>NUCLEOTIDE SEQUENCE</scope>
    <source>
        <strain evidence="14">CCMP1897</strain>
    </source>
</reference>
<evidence type="ECO:0000256" key="9">
    <source>
        <dbReference type="ARBA" id="ARBA00046159"/>
    </source>
</evidence>
<evidence type="ECO:0000256" key="8">
    <source>
        <dbReference type="ARBA" id="ARBA00034704"/>
    </source>
</evidence>
<comment type="similarity">
    <text evidence="8">Belongs to the TRAFAC class myosin-kinesin ATPase superfamily. Kinesin family. KIN-5/BimC subfamily.</text>
</comment>
<dbReference type="InterPro" id="IPR027417">
    <property type="entry name" value="P-loop_NTPase"/>
</dbReference>
<dbReference type="GO" id="GO:0005524">
    <property type="term" value="F:ATP binding"/>
    <property type="evidence" value="ECO:0007669"/>
    <property type="project" value="UniProtKB-UniRule"/>
</dbReference>
<organism evidence="14">
    <name type="scientific">Picocystis salinarum</name>
    <dbReference type="NCBI Taxonomy" id="88271"/>
    <lineage>
        <taxon>Eukaryota</taxon>
        <taxon>Viridiplantae</taxon>
        <taxon>Chlorophyta</taxon>
        <taxon>Picocystophyceae</taxon>
        <taxon>Picocystales</taxon>
        <taxon>Picocystaceae</taxon>
        <taxon>Picocystis</taxon>
    </lineage>
</organism>
<dbReference type="GO" id="GO:0008017">
    <property type="term" value="F:microtubule binding"/>
    <property type="evidence" value="ECO:0007669"/>
    <property type="project" value="InterPro"/>
</dbReference>
<dbReference type="FunFam" id="3.40.850.10:FF:000019">
    <property type="entry name" value="Kinesin-like protein KIN-5D"/>
    <property type="match status" value="1"/>
</dbReference>
<feature type="coiled-coil region" evidence="11">
    <location>
        <begin position="562"/>
        <end position="654"/>
    </location>
</feature>
<dbReference type="PROSITE" id="PS50067">
    <property type="entry name" value="KINESIN_MOTOR_2"/>
    <property type="match status" value="1"/>
</dbReference>
<evidence type="ECO:0000256" key="12">
    <source>
        <dbReference type="SAM" id="MobiDB-lite"/>
    </source>
</evidence>
<keyword evidence="6 10" id="KW-0505">Motor protein</keyword>
<comment type="function">
    <text evidence="9">Responsible for microtubule translocation. May be important for the organization of phragmoplast-specific arrays of microtubules. Plays an essential role in stabilizing the mitotic spindle. Required during mitotic cytokinesis.</text>
</comment>
<keyword evidence="3" id="KW-0493">Microtubule</keyword>
<sequence>MAPSSVRSSGRSEEVNVQVIVRCRPPSEEERKARASQVLRCHEATREVTIFQQVAGKQIDRTFTFDRVFGTNTQQEHLFQTAIVPIVQEVLEGFNCTIFAYGQTGTGKTYTMTGGMEDLAYHSRELDERAGVIPRAIKHIFGALESAEAEYSVKASFLELYNEEITDLLAPDDANGSLIGGTERKMTLMEDGKGGVLVRGLDEVIVKNSSEIYSILERGTSKRRTAETLLNKQSSRSHSVFTITLHIKESTPEGEELIKCGKLNLVDLAGSENISRSGAKDKRAREAGEINKSLLTLGRVISSLVEHQGHVPYRDSKLTRLLRDSLGGRTKTCIIATVAPSMNCYEETASTLDYAHRAKNIRNKPEVNQRISKHAMIKDLTTEIDRLKQDLSATREKNGVYIAKERYEKDIEERKYMEHRLEELESDIEVKIRELEEAQQLYEQKCNQFETLQQKHEQTSCELDTVKGKLLSTEAALDEARNMVEVRDFAIKRQSATHNNLMRVTQEIRQELEHSVGDVRILHEKLDRKALVEQGNAKTVHTCREAALQKIQKLEEAISITLESQQNQYAEATSNLQELMGRKEEALESFQEHANQMKGQIADLSSTMVAAVQKQCDGATEELNSVSEEQNTFLNNLQDASNSLEQDLEGIRSNLDSAVAGQIQLMKELILHQNESCDFILGAAREIIGSARSAFSDVELAAAKADNTAKEASENAAAQMSSFSEEMQKQATKDQANLMEQVGKLVDGFMKKQSKAWSKSSKAVLGEVDRAGASMCDASGEILSVISNYTQILDSKEGSATEITANAQGKLAERGADLEKVSTDVQGMYIQMHDAVATHCATTAATGQAYTKKMEKAIKSAKGDLTKFVKAAEKESKKLVKDATKMYSLLGQDLTTAHNEEMRSLGGMKAIQEDCAGSLENFTGQHKEELATFSAMVSRYLQDEFEEDIATGSTPAKRSRCAPRLSEVDALRIPAFEQLVDEYRTTVEKEGQDRKRRRSSEDDMDSGKENEVEVLSKSLTPGTEDCRSPLSAVNNQ</sequence>
<evidence type="ECO:0000256" key="7">
    <source>
        <dbReference type="ARBA" id="ARBA00023212"/>
    </source>
</evidence>
<dbReference type="GO" id="GO:0051231">
    <property type="term" value="P:spindle elongation"/>
    <property type="evidence" value="ECO:0007669"/>
    <property type="project" value="TreeGrafter"/>
</dbReference>
<dbReference type="GO" id="GO:0005876">
    <property type="term" value="C:spindle microtubule"/>
    <property type="evidence" value="ECO:0007669"/>
    <property type="project" value="TreeGrafter"/>
</dbReference>
<evidence type="ECO:0000256" key="2">
    <source>
        <dbReference type="ARBA" id="ARBA00022490"/>
    </source>
</evidence>
<keyword evidence="11" id="KW-0175">Coiled coil</keyword>
<comment type="subcellular location">
    <subcellularLocation>
        <location evidence="1">Cytoplasm</location>
        <location evidence="1">Cytoskeleton</location>
        <location evidence="1">Spindle</location>
    </subcellularLocation>
</comment>
<feature type="compositionally biased region" description="Basic and acidic residues" evidence="12">
    <location>
        <begin position="987"/>
        <end position="1011"/>
    </location>
</feature>
<protein>
    <recommendedName>
        <fullName evidence="13">Kinesin motor domain-containing protein</fullName>
    </recommendedName>
</protein>
<evidence type="ECO:0000259" key="13">
    <source>
        <dbReference type="PROSITE" id="PS50067"/>
    </source>
</evidence>
<evidence type="ECO:0000256" key="4">
    <source>
        <dbReference type="ARBA" id="ARBA00022741"/>
    </source>
</evidence>
<dbReference type="SMART" id="SM00129">
    <property type="entry name" value="KISc"/>
    <property type="match status" value="1"/>
</dbReference>
<dbReference type="InterPro" id="IPR047149">
    <property type="entry name" value="KIF11-like"/>
</dbReference>
<dbReference type="GO" id="GO:0007018">
    <property type="term" value="P:microtubule-based movement"/>
    <property type="evidence" value="ECO:0007669"/>
    <property type="project" value="InterPro"/>
</dbReference>
<gene>
    <name evidence="14" type="ORF">PSAL00342_LOCUS7553</name>
</gene>
<dbReference type="GO" id="GO:0072686">
    <property type="term" value="C:mitotic spindle"/>
    <property type="evidence" value="ECO:0007669"/>
    <property type="project" value="TreeGrafter"/>
</dbReference>
<dbReference type="AlphaFoldDB" id="A0A7S3UG95"/>
<feature type="coiled-coil region" evidence="11">
    <location>
        <begin position="377"/>
        <end position="455"/>
    </location>
</feature>
<dbReference type="Gene3D" id="3.40.850.10">
    <property type="entry name" value="Kinesin motor domain"/>
    <property type="match status" value="1"/>
</dbReference>
<dbReference type="InterPro" id="IPR019821">
    <property type="entry name" value="Kinesin_motor_CS"/>
</dbReference>
<evidence type="ECO:0000256" key="5">
    <source>
        <dbReference type="ARBA" id="ARBA00022840"/>
    </source>
</evidence>
<dbReference type="EMBL" id="HBIS01009212">
    <property type="protein sequence ID" value="CAE0613654.1"/>
    <property type="molecule type" value="Transcribed_RNA"/>
</dbReference>
<dbReference type="PANTHER" id="PTHR47970">
    <property type="entry name" value="KINESIN-LIKE PROTEIN KIF11"/>
    <property type="match status" value="1"/>
</dbReference>
<dbReference type="GO" id="GO:0090307">
    <property type="term" value="P:mitotic spindle assembly"/>
    <property type="evidence" value="ECO:0007669"/>
    <property type="project" value="TreeGrafter"/>
</dbReference>
<accession>A0A7S3UG95</accession>
<evidence type="ECO:0000256" key="6">
    <source>
        <dbReference type="ARBA" id="ARBA00023175"/>
    </source>
</evidence>
<feature type="region of interest" description="Disordered" evidence="12">
    <location>
        <begin position="987"/>
        <end position="1036"/>
    </location>
</feature>
<dbReference type="CDD" id="cd01364">
    <property type="entry name" value="KISc_BimC_Eg5"/>
    <property type="match status" value="1"/>
</dbReference>
<evidence type="ECO:0000256" key="3">
    <source>
        <dbReference type="ARBA" id="ARBA00022701"/>
    </source>
</evidence>
<dbReference type="InterPro" id="IPR047241">
    <property type="entry name" value="KIF11-like_kin_motor_dom"/>
</dbReference>
<dbReference type="PROSITE" id="PS00411">
    <property type="entry name" value="KINESIN_MOTOR_1"/>
    <property type="match status" value="1"/>
</dbReference>
<feature type="binding site" evidence="10">
    <location>
        <begin position="102"/>
        <end position="109"/>
    </location>
    <ligand>
        <name>ATP</name>
        <dbReference type="ChEBI" id="CHEBI:30616"/>
    </ligand>
</feature>
<dbReference type="PRINTS" id="PR00380">
    <property type="entry name" value="KINESINHEAVY"/>
</dbReference>
<keyword evidence="5 10" id="KW-0067">ATP-binding</keyword>
<feature type="domain" description="Kinesin motor" evidence="13">
    <location>
        <begin position="16"/>
        <end position="361"/>
    </location>
</feature>
<dbReference type="PANTHER" id="PTHR47970:SF12">
    <property type="entry name" value="KINESIN FAMILY MEMBER 11"/>
    <property type="match status" value="1"/>
</dbReference>
<dbReference type="InterPro" id="IPR036961">
    <property type="entry name" value="Kinesin_motor_dom_sf"/>
</dbReference>
<dbReference type="SUPFAM" id="SSF52540">
    <property type="entry name" value="P-loop containing nucleoside triphosphate hydrolases"/>
    <property type="match status" value="1"/>
</dbReference>
<dbReference type="Pfam" id="PF00225">
    <property type="entry name" value="Kinesin"/>
    <property type="match status" value="1"/>
</dbReference>
<evidence type="ECO:0000256" key="11">
    <source>
        <dbReference type="SAM" id="Coils"/>
    </source>
</evidence>
<evidence type="ECO:0000313" key="14">
    <source>
        <dbReference type="EMBL" id="CAE0613654.1"/>
    </source>
</evidence>
<name>A0A7S3UG95_9CHLO</name>
<evidence type="ECO:0000256" key="10">
    <source>
        <dbReference type="PROSITE-ProRule" id="PRU00283"/>
    </source>
</evidence>
<keyword evidence="2" id="KW-0963">Cytoplasm</keyword>
<dbReference type="InterPro" id="IPR001752">
    <property type="entry name" value="Kinesin_motor_dom"/>
</dbReference>
<dbReference type="GO" id="GO:0008574">
    <property type="term" value="F:plus-end-directed microtubule motor activity"/>
    <property type="evidence" value="ECO:0007669"/>
    <property type="project" value="TreeGrafter"/>
</dbReference>
<evidence type="ECO:0000256" key="1">
    <source>
        <dbReference type="ARBA" id="ARBA00004186"/>
    </source>
</evidence>
<keyword evidence="4 10" id="KW-0547">Nucleotide-binding</keyword>
<keyword evidence="7" id="KW-0206">Cytoskeleton</keyword>